<comment type="caution">
    <text evidence="2">The sequence shown here is derived from an EMBL/GenBank/DDBJ whole genome shotgun (WGS) entry which is preliminary data.</text>
</comment>
<dbReference type="AlphaFoldDB" id="A0A367WXP6"/>
<feature type="region of interest" description="Disordered" evidence="1">
    <location>
        <begin position="1"/>
        <end position="39"/>
    </location>
</feature>
<proteinExistence type="predicted"/>
<evidence type="ECO:0000256" key="1">
    <source>
        <dbReference type="SAM" id="MobiDB-lite"/>
    </source>
</evidence>
<accession>A0A367WXP6</accession>
<evidence type="ECO:0000313" key="2">
    <source>
        <dbReference type="EMBL" id="RCK46157.1"/>
    </source>
</evidence>
<dbReference type="RefSeq" id="WP_147251965.1">
    <property type="nucleotide sequence ID" value="NZ_JPWI01000005.1"/>
</dbReference>
<dbReference type="EMBL" id="JPWI01000005">
    <property type="protein sequence ID" value="RCK46157.1"/>
    <property type="molecule type" value="Genomic_DNA"/>
</dbReference>
<sequence length="108" mass="12161">MTTDQLSGGSTSSYYMTDNLPVDAHSGIRNKPIGTQSINKNEKSGREAVFTANIIFHPLRSRVVRATLRKPGSDSFRQQIVCSVSDHCVISMSDRKWRDRLLHQNDLI</sequence>
<gene>
    <name evidence="2" type="ORF">TH30_10055</name>
</gene>
<dbReference type="Proteomes" id="UP000252255">
    <property type="component" value="Unassembled WGS sequence"/>
</dbReference>
<organism evidence="2 3">
    <name type="scientific">Thalassospira profundimaris</name>
    <dbReference type="NCBI Taxonomy" id="502049"/>
    <lineage>
        <taxon>Bacteria</taxon>
        <taxon>Pseudomonadati</taxon>
        <taxon>Pseudomonadota</taxon>
        <taxon>Alphaproteobacteria</taxon>
        <taxon>Rhodospirillales</taxon>
        <taxon>Thalassospiraceae</taxon>
        <taxon>Thalassospira</taxon>
    </lineage>
</organism>
<evidence type="ECO:0000313" key="3">
    <source>
        <dbReference type="Proteomes" id="UP000252255"/>
    </source>
</evidence>
<reference evidence="2 3" key="1">
    <citation type="submission" date="2014-07" db="EMBL/GenBank/DDBJ databases">
        <title>Draft genome sequence of Thalassospira profundimaris PR54-5.</title>
        <authorList>
            <person name="Lai Q."/>
            <person name="Shao Z."/>
        </authorList>
    </citation>
    <scope>NUCLEOTIDE SEQUENCE [LARGE SCALE GENOMIC DNA]</scope>
    <source>
        <strain evidence="2 3">PR54-5</strain>
    </source>
</reference>
<name>A0A367WXP6_9PROT</name>
<protein>
    <submittedName>
        <fullName evidence="2">Uncharacterized protein</fullName>
    </submittedName>
</protein>
<feature type="compositionally biased region" description="Polar residues" evidence="1">
    <location>
        <begin position="1"/>
        <end position="16"/>
    </location>
</feature>